<accession>A0A645GXY8</accession>
<proteinExistence type="predicted"/>
<evidence type="ECO:0000256" key="1">
    <source>
        <dbReference type="SAM" id="MobiDB-lite"/>
    </source>
</evidence>
<name>A0A645GXY8_9ZZZZ</name>
<evidence type="ECO:0000313" key="2">
    <source>
        <dbReference type="EMBL" id="MPN31721.1"/>
    </source>
</evidence>
<sequence>MERIHHRFHLSMLLEFHRIQCFNRDRQGRFRCGPADGNRYDLILIGSSWRQVGFAELLCRHFGNRDAVPENPETGNLRPIRRILPLEADFAISRPFEFQVPRPVARFSGNEDDTAENGHAENEIAK</sequence>
<protein>
    <submittedName>
        <fullName evidence="2">Uncharacterized protein</fullName>
    </submittedName>
</protein>
<gene>
    <name evidence="2" type="ORF">SDC9_179195</name>
</gene>
<dbReference type="AlphaFoldDB" id="A0A645GXY8"/>
<organism evidence="2">
    <name type="scientific">bioreactor metagenome</name>
    <dbReference type="NCBI Taxonomy" id="1076179"/>
    <lineage>
        <taxon>unclassified sequences</taxon>
        <taxon>metagenomes</taxon>
        <taxon>ecological metagenomes</taxon>
    </lineage>
</organism>
<feature type="region of interest" description="Disordered" evidence="1">
    <location>
        <begin position="106"/>
        <end position="126"/>
    </location>
</feature>
<comment type="caution">
    <text evidence="2">The sequence shown here is derived from an EMBL/GenBank/DDBJ whole genome shotgun (WGS) entry which is preliminary data.</text>
</comment>
<feature type="compositionally biased region" description="Basic and acidic residues" evidence="1">
    <location>
        <begin position="116"/>
        <end position="126"/>
    </location>
</feature>
<dbReference type="EMBL" id="VSSQ01083369">
    <property type="protein sequence ID" value="MPN31721.1"/>
    <property type="molecule type" value="Genomic_DNA"/>
</dbReference>
<reference evidence="2" key="1">
    <citation type="submission" date="2019-08" db="EMBL/GenBank/DDBJ databases">
        <authorList>
            <person name="Kucharzyk K."/>
            <person name="Murdoch R.W."/>
            <person name="Higgins S."/>
            <person name="Loffler F."/>
        </authorList>
    </citation>
    <scope>NUCLEOTIDE SEQUENCE</scope>
</reference>